<feature type="non-terminal residue" evidence="1">
    <location>
        <position position="1"/>
    </location>
</feature>
<protein>
    <submittedName>
        <fullName evidence="1">Uncharacterized protein</fullName>
    </submittedName>
</protein>
<reference evidence="1" key="2">
    <citation type="submission" date="2016-06" db="EMBL/GenBank/DDBJ databases">
        <title>The genome of a short-lived fish provides insights into sex chromosome evolution and the genetic control of aging.</title>
        <authorList>
            <person name="Reichwald K."/>
            <person name="Felder M."/>
            <person name="Petzold A."/>
            <person name="Koch P."/>
            <person name="Groth M."/>
            <person name="Platzer M."/>
        </authorList>
    </citation>
    <scope>NUCLEOTIDE SEQUENCE</scope>
    <source>
        <tissue evidence="1">Brain</tissue>
    </source>
</reference>
<accession>A0A1A7Z4V1</accession>
<feature type="non-terminal residue" evidence="1">
    <location>
        <position position="64"/>
    </location>
</feature>
<evidence type="ECO:0000313" key="1">
    <source>
        <dbReference type="EMBL" id="SBP37200.1"/>
    </source>
</evidence>
<dbReference type="AlphaFoldDB" id="A0A1A7Z4V1"/>
<name>A0A1A7Z4V1_9TELE</name>
<sequence>SKRIKNLNSPESFSRLALGGFLFVFYTRCNVSPVSVETLLHHQLILCFYHNRKHLQTRQEQEEL</sequence>
<reference evidence="1" key="1">
    <citation type="submission" date="2016-05" db="EMBL/GenBank/DDBJ databases">
        <authorList>
            <person name="Lavstsen T."/>
            <person name="Jespersen J.S."/>
        </authorList>
    </citation>
    <scope>NUCLEOTIDE SEQUENCE</scope>
    <source>
        <tissue evidence="1">Brain</tissue>
    </source>
</reference>
<dbReference type="EMBL" id="HADX01014968">
    <property type="protein sequence ID" value="SBP37200.1"/>
    <property type="molecule type" value="Transcribed_RNA"/>
</dbReference>
<gene>
    <name evidence="1" type="primary">Nfu_g_1_015527</name>
</gene>
<organism evidence="1">
    <name type="scientific">Iconisemion striatum</name>
    <dbReference type="NCBI Taxonomy" id="60296"/>
    <lineage>
        <taxon>Eukaryota</taxon>
        <taxon>Metazoa</taxon>
        <taxon>Chordata</taxon>
        <taxon>Craniata</taxon>
        <taxon>Vertebrata</taxon>
        <taxon>Euteleostomi</taxon>
        <taxon>Actinopterygii</taxon>
        <taxon>Neopterygii</taxon>
        <taxon>Teleostei</taxon>
        <taxon>Neoteleostei</taxon>
        <taxon>Acanthomorphata</taxon>
        <taxon>Ovalentaria</taxon>
        <taxon>Atherinomorphae</taxon>
        <taxon>Cyprinodontiformes</taxon>
        <taxon>Nothobranchiidae</taxon>
        <taxon>Iconisemion</taxon>
    </lineage>
</organism>
<proteinExistence type="predicted"/>